<feature type="transmembrane region" description="Helical" evidence="1">
    <location>
        <begin position="124"/>
        <end position="146"/>
    </location>
</feature>
<feature type="transmembrane region" description="Helical" evidence="1">
    <location>
        <begin position="208"/>
        <end position="233"/>
    </location>
</feature>
<proteinExistence type="predicted"/>
<feature type="transmembrane region" description="Helical" evidence="1">
    <location>
        <begin position="158"/>
        <end position="177"/>
    </location>
</feature>
<organism evidence="2 3">
    <name type="scientific">Candidatus Scybalocola faecigallinarum</name>
    <dbReference type="NCBI Taxonomy" id="2840941"/>
    <lineage>
        <taxon>Bacteria</taxon>
        <taxon>Bacillati</taxon>
        <taxon>Bacillota</taxon>
        <taxon>Clostridia</taxon>
        <taxon>Lachnospirales</taxon>
        <taxon>Lachnospiraceae</taxon>
        <taxon>Lachnospiraceae incertae sedis</taxon>
        <taxon>Candidatus Scybalocola (ex Gilroy et al. 2021)</taxon>
    </lineage>
</organism>
<keyword evidence="1" id="KW-0472">Membrane</keyword>
<feature type="transmembrane region" description="Helical" evidence="1">
    <location>
        <begin position="83"/>
        <end position="103"/>
    </location>
</feature>
<reference evidence="2" key="2">
    <citation type="journal article" date="2021" name="PeerJ">
        <title>Extensive microbial diversity within the chicken gut microbiome revealed by metagenomics and culture.</title>
        <authorList>
            <person name="Gilroy R."/>
            <person name="Ravi A."/>
            <person name="Getino M."/>
            <person name="Pursley I."/>
            <person name="Horton D.L."/>
            <person name="Alikhan N.F."/>
            <person name="Baker D."/>
            <person name="Gharbi K."/>
            <person name="Hall N."/>
            <person name="Watson M."/>
            <person name="Adriaenssens E.M."/>
            <person name="Foster-Nyarko E."/>
            <person name="Jarju S."/>
            <person name="Secka A."/>
            <person name="Antonio M."/>
            <person name="Oren A."/>
            <person name="Chaudhuri R.R."/>
            <person name="La Ragione R."/>
            <person name="Hildebrand F."/>
            <person name="Pallen M.J."/>
        </authorList>
    </citation>
    <scope>NUCLEOTIDE SEQUENCE</scope>
    <source>
        <strain evidence="2">CHK178-757</strain>
    </source>
</reference>
<keyword evidence="1" id="KW-1133">Transmembrane helix</keyword>
<dbReference type="Proteomes" id="UP000823927">
    <property type="component" value="Unassembled WGS sequence"/>
</dbReference>
<name>A0A9D1F2S8_9FIRM</name>
<accession>A0A9D1F2S8</accession>
<gene>
    <name evidence="2" type="ORF">IAB46_03385</name>
</gene>
<evidence type="ECO:0000313" key="2">
    <source>
        <dbReference type="EMBL" id="HIS46598.1"/>
    </source>
</evidence>
<sequence length="243" mass="27312">MNLEKALKDYGNMGPKAREEDMYAAAAMGRMAFIQSEEMQVLSYGGFLRMQLRVLKKRWWLLQCLVLAGLWIIYPSIDGAWYGHRTLGVAAMLFVILLIPELWRNRTDQAMEVEAAAYYSLRQIYAARMLLFGIADVFMITVFLAGASMTLKLALTELLIQFLFPMTVTACICFGFLCGSKYFSGGAAAGLCLIWSAVWWLVLLNEEIYAAITMPVWAGLIALALGLLAFVLVRSVKNCEKIW</sequence>
<feature type="transmembrane region" description="Helical" evidence="1">
    <location>
        <begin position="182"/>
        <end position="202"/>
    </location>
</feature>
<reference evidence="2" key="1">
    <citation type="submission" date="2020-10" db="EMBL/GenBank/DDBJ databases">
        <authorList>
            <person name="Gilroy R."/>
        </authorList>
    </citation>
    <scope>NUCLEOTIDE SEQUENCE</scope>
    <source>
        <strain evidence="2">CHK178-757</strain>
    </source>
</reference>
<dbReference type="EMBL" id="DVIT01000013">
    <property type="protein sequence ID" value="HIS46598.1"/>
    <property type="molecule type" value="Genomic_DNA"/>
</dbReference>
<protein>
    <recommendedName>
        <fullName evidence="4">ABC-2 family transporter protein</fullName>
    </recommendedName>
</protein>
<dbReference type="AlphaFoldDB" id="A0A9D1F2S8"/>
<evidence type="ECO:0000313" key="3">
    <source>
        <dbReference type="Proteomes" id="UP000823927"/>
    </source>
</evidence>
<evidence type="ECO:0008006" key="4">
    <source>
        <dbReference type="Google" id="ProtNLM"/>
    </source>
</evidence>
<comment type="caution">
    <text evidence="2">The sequence shown here is derived from an EMBL/GenBank/DDBJ whole genome shotgun (WGS) entry which is preliminary data.</text>
</comment>
<evidence type="ECO:0000256" key="1">
    <source>
        <dbReference type="SAM" id="Phobius"/>
    </source>
</evidence>
<keyword evidence="1" id="KW-0812">Transmembrane</keyword>
<feature type="transmembrane region" description="Helical" evidence="1">
    <location>
        <begin position="59"/>
        <end position="77"/>
    </location>
</feature>